<name>A0A7C4JKC7_9CREN</name>
<accession>A0A7C4JKC7</accession>
<evidence type="ECO:0000313" key="2">
    <source>
        <dbReference type="EMBL" id="HGQ35215.1"/>
    </source>
</evidence>
<dbReference type="InterPro" id="IPR029039">
    <property type="entry name" value="Flavoprotein-like_sf"/>
</dbReference>
<dbReference type="Gene3D" id="3.40.50.360">
    <property type="match status" value="1"/>
</dbReference>
<reference evidence="3" key="1">
    <citation type="journal article" date="2020" name="mSystems">
        <title>Genome- and Community-Level Interaction Insights into Carbon Utilization and Element Cycling Functions of Hydrothermarchaeota in Hydrothermal Sediment.</title>
        <authorList>
            <person name="Zhou Z."/>
            <person name="Liu Y."/>
            <person name="Xu W."/>
            <person name="Pan J."/>
            <person name="Luo Z.H."/>
            <person name="Li M."/>
        </authorList>
    </citation>
    <scope>NUCLEOTIDE SEQUENCE [LARGE SCALE GENOMIC DNA]</scope>
    <source>
        <strain evidence="3">SpSt-637</strain>
        <strain evidence="2">SpSt-667</strain>
    </source>
</reference>
<dbReference type="EMBL" id="DTBD01000067">
    <property type="protein sequence ID" value="HGQ65034.1"/>
    <property type="molecule type" value="Genomic_DNA"/>
</dbReference>
<organism evidence="3">
    <name type="scientific">Ignisphaera aggregans</name>
    <dbReference type="NCBI Taxonomy" id="334771"/>
    <lineage>
        <taxon>Archaea</taxon>
        <taxon>Thermoproteota</taxon>
        <taxon>Thermoprotei</taxon>
        <taxon>Desulfurococcales</taxon>
        <taxon>Desulfurococcaceae</taxon>
        <taxon>Ignisphaera</taxon>
    </lineage>
</organism>
<dbReference type="EMBL" id="DTCK01000008">
    <property type="protein sequence ID" value="HGQ35215.1"/>
    <property type="molecule type" value="Genomic_DNA"/>
</dbReference>
<evidence type="ECO:0000313" key="3">
    <source>
        <dbReference type="EMBL" id="HGQ65034.1"/>
    </source>
</evidence>
<sequence length="166" mass="18872">MKIAIAYYSRTGTTELVVNIMRKILKDLGTEVTIFRISPVREYSKPLHVNPRVLYDTLVKKGTNIILEPKEFKVEEYDMVIVASPIWFNTLPSPIQQFLKINANVISKFIVIAVSGLNVRCERIIRIAESLAKVKPSICINVIASMAKNEVKLSQFIYEMAKKILS</sequence>
<gene>
    <name evidence="3" type="ORF">ENU08_07315</name>
    <name evidence="2" type="ORF">ENU41_00855</name>
</gene>
<comment type="caution">
    <text evidence="3">The sequence shown here is derived from an EMBL/GenBank/DDBJ whole genome shotgun (WGS) entry which is preliminary data.</text>
</comment>
<dbReference type="PANTHER" id="PTHR39201">
    <property type="entry name" value="EXPORTED PROTEIN-RELATED"/>
    <property type="match status" value="1"/>
</dbReference>
<proteinExistence type="predicted"/>
<dbReference type="AlphaFoldDB" id="A0A7C4JKC7"/>
<dbReference type="Pfam" id="PF12682">
    <property type="entry name" value="Flavodoxin_4"/>
    <property type="match status" value="1"/>
</dbReference>
<dbReference type="PANTHER" id="PTHR39201:SF1">
    <property type="entry name" value="FLAVODOXIN-LIKE DOMAIN-CONTAINING PROTEIN"/>
    <property type="match status" value="1"/>
</dbReference>
<feature type="domain" description="Flavodoxin-like" evidence="1">
    <location>
        <begin position="2"/>
        <end position="139"/>
    </location>
</feature>
<dbReference type="SUPFAM" id="SSF52218">
    <property type="entry name" value="Flavoproteins"/>
    <property type="match status" value="1"/>
</dbReference>
<dbReference type="GO" id="GO:0010181">
    <property type="term" value="F:FMN binding"/>
    <property type="evidence" value="ECO:0007669"/>
    <property type="project" value="InterPro"/>
</dbReference>
<protein>
    <submittedName>
        <fullName evidence="3">Flavodoxin family protein</fullName>
    </submittedName>
</protein>
<dbReference type="InterPro" id="IPR008254">
    <property type="entry name" value="Flavodoxin/NO_synth"/>
</dbReference>
<evidence type="ECO:0000259" key="1">
    <source>
        <dbReference type="Pfam" id="PF12682"/>
    </source>
</evidence>